<evidence type="ECO:0000256" key="2">
    <source>
        <dbReference type="ARBA" id="ARBA00022475"/>
    </source>
</evidence>
<feature type="transmembrane region" description="Helical" evidence="8">
    <location>
        <begin position="41"/>
        <end position="59"/>
    </location>
</feature>
<evidence type="ECO:0000256" key="4">
    <source>
        <dbReference type="ARBA" id="ARBA00022989"/>
    </source>
</evidence>
<comment type="caution">
    <text evidence="8">Lacks conserved residue(s) required for the propagation of feature annotation.</text>
</comment>
<dbReference type="Pfam" id="PF08395">
    <property type="entry name" value="7tm_7"/>
    <property type="match status" value="1"/>
</dbReference>
<dbReference type="PANTHER" id="PTHR21143:SF104">
    <property type="entry name" value="GUSTATORY RECEPTOR 8A-RELATED"/>
    <property type="match status" value="1"/>
</dbReference>
<dbReference type="KEGG" id="tca:107397443"/>
<name>D6WCP0_TRICA</name>
<keyword evidence="3 8" id="KW-0812">Transmembrane</keyword>
<comment type="function">
    <text evidence="8">Gustatory receptor which mediates acceptance or avoidance behavior, depending on its substrates.</text>
</comment>
<evidence type="ECO:0000313" key="10">
    <source>
        <dbReference type="Proteomes" id="UP000007266"/>
    </source>
</evidence>
<protein>
    <recommendedName>
        <fullName evidence="8">Gustatory receptor</fullName>
    </recommendedName>
</protein>
<dbReference type="GO" id="GO:0008049">
    <property type="term" value="P:male courtship behavior"/>
    <property type="evidence" value="ECO:0000318"/>
    <property type="project" value="GO_Central"/>
</dbReference>
<dbReference type="PANTHER" id="PTHR21143">
    <property type="entry name" value="INVERTEBRATE GUSTATORY RECEPTOR"/>
    <property type="match status" value="1"/>
</dbReference>
<dbReference type="PhylomeDB" id="D6WCP0"/>
<dbReference type="GO" id="GO:0043025">
    <property type="term" value="C:neuronal cell body"/>
    <property type="evidence" value="ECO:0000318"/>
    <property type="project" value="GO_Central"/>
</dbReference>
<dbReference type="HOGENOM" id="CLU_687593_0_0_1"/>
<evidence type="ECO:0000256" key="6">
    <source>
        <dbReference type="ARBA" id="ARBA00023170"/>
    </source>
</evidence>
<dbReference type="GO" id="GO:0030424">
    <property type="term" value="C:axon"/>
    <property type="evidence" value="ECO:0000318"/>
    <property type="project" value="GO_Central"/>
</dbReference>
<evidence type="ECO:0000256" key="3">
    <source>
        <dbReference type="ARBA" id="ARBA00022692"/>
    </source>
</evidence>
<keyword evidence="4 8" id="KW-1133">Transmembrane helix</keyword>
<dbReference type="OrthoDB" id="6478931at2759"/>
<reference evidence="9 10" key="1">
    <citation type="journal article" date="2008" name="Nature">
        <title>The genome of the model beetle and pest Tribolium castaneum.</title>
        <authorList>
            <consortium name="Tribolium Genome Sequencing Consortium"/>
            <person name="Richards S."/>
            <person name="Gibbs R.A."/>
            <person name="Weinstock G.M."/>
            <person name="Brown S.J."/>
            <person name="Denell R."/>
            <person name="Beeman R.W."/>
            <person name="Gibbs R."/>
            <person name="Beeman R.W."/>
            <person name="Brown S.J."/>
            <person name="Bucher G."/>
            <person name="Friedrich M."/>
            <person name="Grimmelikhuijzen C.J."/>
            <person name="Klingler M."/>
            <person name="Lorenzen M."/>
            <person name="Richards S."/>
            <person name="Roth S."/>
            <person name="Schroder R."/>
            <person name="Tautz D."/>
            <person name="Zdobnov E.M."/>
            <person name="Muzny D."/>
            <person name="Gibbs R.A."/>
            <person name="Weinstock G.M."/>
            <person name="Attaway T."/>
            <person name="Bell S."/>
            <person name="Buhay C.J."/>
            <person name="Chandrabose M.N."/>
            <person name="Chavez D."/>
            <person name="Clerk-Blankenburg K.P."/>
            <person name="Cree A."/>
            <person name="Dao M."/>
            <person name="Davis C."/>
            <person name="Chacko J."/>
            <person name="Dinh H."/>
            <person name="Dugan-Rocha S."/>
            <person name="Fowler G."/>
            <person name="Garner T.T."/>
            <person name="Garnes J."/>
            <person name="Gnirke A."/>
            <person name="Hawes A."/>
            <person name="Hernandez J."/>
            <person name="Hines S."/>
            <person name="Holder M."/>
            <person name="Hume J."/>
            <person name="Jhangiani S.N."/>
            <person name="Joshi V."/>
            <person name="Khan Z.M."/>
            <person name="Jackson L."/>
            <person name="Kovar C."/>
            <person name="Kowis A."/>
            <person name="Lee S."/>
            <person name="Lewis L.R."/>
            <person name="Margolis J."/>
            <person name="Morgan M."/>
            <person name="Nazareth L.V."/>
            <person name="Nguyen N."/>
            <person name="Okwuonu G."/>
            <person name="Parker D."/>
            <person name="Richards S."/>
            <person name="Ruiz S.J."/>
            <person name="Santibanez J."/>
            <person name="Savard J."/>
            <person name="Scherer S.E."/>
            <person name="Schneider B."/>
            <person name="Sodergren E."/>
            <person name="Tautz D."/>
            <person name="Vattahil S."/>
            <person name="Villasana D."/>
            <person name="White C.S."/>
            <person name="Wright R."/>
            <person name="Park Y."/>
            <person name="Beeman R.W."/>
            <person name="Lord J."/>
            <person name="Oppert B."/>
            <person name="Lorenzen M."/>
            <person name="Brown S."/>
            <person name="Wang L."/>
            <person name="Savard J."/>
            <person name="Tautz D."/>
            <person name="Richards S."/>
            <person name="Weinstock G."/>
            <person name="Gibbs R.A."/>
            <person name="Liu Y."/>
            <person name="Worley K."/>
            <person name="Weinstock G."/>
            <person name="Elsik C.G."/>
            <person name="Reese J.T."/>
            <person name="Elhaik E."/>
            <person name="Landan G."/>
            <person name="Graur D."/>
            <person name="Arensburger P."/>
            <person name="Atkinson P."/>
            <person name="Beeman R.W."/>
            <person name="Beidler J."/>
            <person name="Brown S.J."/>
            <person name="Demuth J.P."/>
            <person name="Drury D.W."/>
            <person name="Du Y.Z."/>
            <person name="Fujiwara H."/>
            <person name="Lorenzen M."/>
            <person name="Maselli V."/>
            <person name="Osanai M."/>
            <person name="Park Y."/>
            <person name="Robertson H.M."/>
            <person name="Tu Z."/>
            <person name="Wang J.J."/>
            <person name="Wang S."/>
            <person name="Richards S."/>
            <person name="Song H."/>
            <person name="Zhang L."/>
            <person name="Sodergren E."/>
            <person name="Werner D."/>
            <person name="Stanke M."/>
            <person name="Morgenstern B."/>
            <person name="Solovyev V."/>
            <person name="Kosarev P."/>
            <person name="Brown G."/>
            <person name="Chen H.C."/>
            <person name="Ermolaeva O."/>
            <person name="Hlavina W."/>
            <person name="Kapustin Y."/>
            <person name="Kiryutin B."/>
            <person name="Kitts P."/>
            <person name="Maglott D."/>
            <person name="Pruitt K."/>
            <person name="Sapojnikov V."/>
            <person name="Souvorov A."/>
            <person name="Mackey A.J."/>
            <person name="Waterhouse R.M."/>
            <person name="Wyder S."/>
            <person name="Zdobnov E.M."/>
            <person name="Zdobnov E.M."/>
            <person name="Wyder S."/>
            <person name="Kriventseva E.V."/>
            <person name="Kadowaki T."/>
            <person name="Bork P."/>
            <person name="Aranda M."/>
            <person name="Bao R."/>
            <person name="Beermann A."/>
            <person name="Berns N."/>
            <person name="Bolognesi R."/>
            <person name="Bonneton F."/>
            <person name="Bopp D."/>
            <person name="Brown S.J."/>
            <person name="Bucher G."/>
            <person name="Butts T."/>
            <person name="Chaumot A."/>
            <person name="Denell R.E."/>
            <person name="Ferrier D.E."/>
            <person name="Friedrich M."/>
            <person name="Gordon C.M."/>
            <person name="Jindra M."/>
            <person name="Klingler M."/>
            <person name="Lan Q."/>
            <person name="Lattorff H.M."/>
            <person name="Laudet V."/>
            <person name="von Levetsow C."/>
            <person name="Liu Z."/>
            <person name="Lutz R."/>
            <person name="Lynch J.A."/>
            <person name="da Fonseca R.N."/>
            <person name="Posnien N."/>
            <person name="Reuter R."/>
            <person name="Roth S."/>
            <person name="Savard J."/>
            <person name="Schinko J.B."/>
            <person name="Schmitt C."/>
            <person name="Schoppmeier M."/>
            <person name="Schroder R."/>
            <person name="Shippy T.D."/>
            <person name="Simonnet F."/>
            <person name="Marques-Souza H."/>
            <person name="Tautz D."/>
            <person name="Tomoyasu Y."/>
            <person name="Trauner J."/>
            <person name="Van der Zee M."/>
            <person name="Vervoort M."/>
            <person name="Wittkopp N."/>
            <person name="Wimmer E.A."/>
            <person name="Yang X."/>
            <person name="Jones A.K."/>
            <person name="Sattelle D.B."/>
            <person name="Ebert P.R."/>
            <person name="Nelson D."/>
            <person name="Scott J.G."/>
            <person name="Beeman R.W."/>
            <person name="Muthukrishnan S."/>
            <person name="Kramer K.J."/>
            <person name="Arakane Y."/>
            <person name="Beeman R.W."/>
            <person name="Zhu Q."/>
            <person name="Hogenkamp D."/>
            <person name="Dixit R."/>
            <person name="Oppert B."/>
            <person name="Jiang H."/>
            <person name="Zou Z."/>
            <person name="Marshall J."/>
            <person name="Elpidina E."/>
            <person name="Vinokurov K."/>
            <person name="Oppert C."/>
            <person name="Zou Z."/>
            <person name="Evans J."/>
            <person name="Lu Z."/>
            <person name="Zhao P."/>
            <person name="Sumathipala N."/>
            <person name="Altincicek B."/>
            <person name="Vilcinskas A."/>
            <person name="Williams M."/>
            <person name="Hultmark D."/>
            <person name="Hetru C."/>
            <person name="Jiang H."/>
            <person name="Grimmelikhuijzen C.J."/>
            <person name="Hauser F."/>
            <person name="Cazzamali G."/>
            <person name="Williamson M."/>
            <person name="Park Y."/>
            <person name="Li B."/>
            <person name="Tanaka Y."/>
            <person name="Predel R."/>
            <person name="Neupert S."/>
            <person name="Schachtner J."/>
            <person name="Verleyen P."/>
            <person name="Raible F."/>
            <person name="Bork P."/>
            <person name="Friedrich M."/>
            <person name="Walden K.K."/>
            <person name="Robertson H.M."/>
            <person name="Angeli S."/>
            <person name="Foret S."/>
            <person name="Bucher G."/>
            <person name="Schuetz S."/>
            <person name="Maleszka R."/>
            <person name="Wimmer E.A."/>
            <person name="Beeman R.W."/>
            <person name="Lorenzen M."/>
            <person name="Tomoyasu Y."/>
            <person name="Miller S.C."/>
            <person name="Grossmann D."/>
            <person name="Bucher G."/>
        </authorList>
    </citation>
    <scope>NUCLEOTIDE SEQUENCE [LARGE SCALE GENOMIC DNA]</scope>
    <source>
        <strain evidence="9 10">Georgia GA2</strain>
    </source>
</reference>
<comment type="similarity">
    <text evidence="8">Belongs to the insect chemoreceptor superfamily. Gustatory receptor (GR) family.</text>
</comment>
<feature type="transmembrane region" description="Helical" evidence="8">
    <location>
        <begin position="356"/>
        <end position="377"/>
    </location>
</feature>
<dbReference type="GO" id="GO:0005886">
    <property type="term" value="C:plasma membrane"/>
    <property type="evidence" value="ECO:0007669"/>
    <property type="project" value="UniProtKB-SubCell"/>
</dbReference>
<evidence type="ECO:0000256" key="8">
    <source>
        <dbReference type="RuleBase" id="RU363108"/>
    </source>
</evidence>
<evidence type="ECO:0000256" key="1">
    <source>
        <dbReference type="ARBA" id="ARBA00004651"/>
    </source>
</evidence>
<gene>
    <name evidence="9" type="primary">TcGr88</name>
    <name evidence="9" type="ORF">TcasGA2_TC030181</name>
</gene>
<dbReference type="EMBL" id="KQ971317">
    <property type="protein sequence ID" value="EEZ99385.1"/>
    <property type="molecule type" value="Genomic_DNA"/>
</dbReference>
<keyword evidence="2 8" id="KW-1003">Cell membrane</keyword>
<keyword evidence="7 8" id="KW-0807">Transducer</keyword>
<dbReference type="Proteomes" id="UP000007266">
    <property type="component" value="Linkage group 2"/>
</dbReference>
<keyword evidence="6 8" id="KW-0675">Receptor</keyword>
<feature type="transmembrane region" description="Helical" evidence="8">
    <location>
        <begin position="269"/>
        <end position="292"/>
    </location>
</feature>
<dbReference type="GO" id="GO:0007165">
    <property type="term" value="P:signal transduction"/>
    <property type="evidence" value="ECO:0007669"/>
    <property type="project" value="UniProtKB-KW"/>
</dbReference>
<sequence>MTMQSDCSYIKSLYVTCNILGFLPPHNLGTNPLPVSLRFKIYTLCHIFLSIFVFFYSSFGRETYLYDSYDPTVGITDKIANVTLSLLSVVLRVFFVFWNGKSLKEFLNRAYEISKKEEFKCFSPRYFNLQFIGFNCYMVLIIGFDGWVWNSTVGFRIFRYYVGRSVMYYASNTVVFFVSHSALIIKRLFVSLNLLLEDELGKILGCKKPELRKIRIYYNQICGLCDNFNKIFGFVILSVIIFTISYILNLTDLLLVYAVRKKEIKGFTYGNDLIVLSILWMLTLLIFSFFLAHSCAKAVSETDQITTICFNYLNKISTVPKNYEEFVLKEEINLLLRQVTIRRPKFSAAGFFPVDFTLLGFILASVTSYIIVSIQFIQ</sequence>
<evidence type="ECO:0000256" key="5">
    <source>
        <dbReference type="ARBA" id="ARBA00023136"/>
    </source>
</evidence>
<dbReference type="GO" id="GO:0050909">
    <property type="term" value="P:sensory perception of taste"/>
    <property type="evidence" value="ECO:0007669"/>
    <property type="project" value="InterPro"/>
</dbReference>
<dbReference type="AlphaFoldDB" id="D6WCP0"/>
<reference evidence="9 10" key="2">
    <citation type="journal article" date="2010" name="Nucleic Acids Res.">
        <title>BeetleBase in 2010: revisions to provide comprehensive genomic information for Tribolium castaneum.</title>
        <authorList>
            <person name="Kim H.S."/>
            <person name="Murphy T."/>
            <person name="Xia J."/>
            <person name="Caragea D."/>
            <person name="Park Y."/>
            <person name="Beeman R.W."/>
            <person name="Lorenzen M.D."/>
            <person name="Butcher S."/>
            <person name="Manak J.R."/>
            <person name="Brown S.J."/>
        </authorList>
    </citation>
    <scope>GENOME REANNOTATION</scope>
    <source>
        <strain evidence="9 10">Georgia GA2</strain>
    </source>
</reference>
<evidence type="ECO:0000313" key="9">
    <source>
        <dbReference type="EMBL" id="EEZ99385.1"/>
    </source>
</evidence>
<feature type="transmembrane region" description="Helical" evidence="8">
    <location>
        <begin position="166"/>
        <end position="185"/>
    </location>
</feature>
<accession>D6WCP0</accession>
<dbReference type="GO" id="GO:0007635">
    <property type="term" value="P:chemosensory behavior"/>
    <property type="evidence" value="ECO:0000318"/>
    <property type="project" value="GO_Central"/>
</dbReference>
<dbReference type="InterPro" id="IPR013604">
    <property type="entry name" value="7TM_chemorcpt"/>
</dbReference>
<keyword evidence="10" id="KW-1185">Reference proteome</keyword>
<dbReference type="GO" id="GO:0030425">
    <property type="term" value="C:dendrite"/>
    <property type="evidence" value="ECO:0000318"/>
    <property type="project" value="GO_Central"/>
</dbReference>
<feature type="transmembrane region" description="Helical" evidence="8">
    <location>
        <begin position="231"/>
        <end position="257"/>
    </location>
</feature>
<evidence type="ECO:0000256" key="7">
    <source>
        <dbReference type="ARBA" id="ARBA00023224"/>
    </source>
</evidence>
<proteinExistence type="inferred from homology"/>
<organism evidence="9 10">
    <name type="scientific">Tribolium castaneum</name>
    <name type="common">Red flour beetle</name>
    <dbReference type="NCBI Taxonomy" id="7070"/>
    <lineage>
        <taxon>Eukaryota</taxon>
        <taxon>Metazoa</taxon>
        <taxon>Ecdysozoa</taxon>
        <taxon>Arthropoda</taxon>
        <taxon>Hexapoda</taxon>
        <taxon>Insecta</taxon>
        <taxon>Pterygota</taxon>
        <taxon>Neoptera</taxon>
        <taxon>Endopterygota</taxon>
        <taxon>Coleoptera</taxon>
        <taxon>Polyphaga</taxon>
        <taxon>Cucujiformia</taxon>
        <taxon>Tenebrionidae</taxon>
        <taxon>Tenebrionidae incertae sedis</taxon>
        <taxon>Tribolium</taxon>
    </lineage>
</organism>
<keyword evidence="5 8" id="KW-0472">Membrane</keyword>
<comment type="subcellular location">
    <subcellularLocation>
        <location evidence="1 8">Cell membrane</location>
        <topology evidence="1 8">Multi-pass membrane protein</topology>
    </subcellularLocation>
</comment>
<feature type="transmembrane region" description="Helical" evidence="8">
    <location>
        <begin position="79"/>
        <end position="99"/>
    </location>
</feature>